<sequence length="156" mass="16950">MMHAGLTRGEGSSALACVADCQQELLRRYRSPGNRAALWRTRAVQKIDQKQALGLDGWTTDSELFVPVDASLAMQLRHLALVKIVAAKAEKVLSMSGYCFQAVEDYDAEHDACFSTCPGPVTGEGFAIPQLLRLELCICSSNCFGCFPPILYSSTA</sequence>
<gene>
    <name evidence="1" type="ORF">PCAR00345_LOCUS25494</name>
</gene>
<dbReference type="EMBL" id="HBIZ01039936">
    <property type="protein sequence ID" value="CAE0772882.1"/>
    <property type="molecule type" value="Transcribed_RNA"/>
</dbReference>
<evidence type="ECO:0000313" key="1">
    <source>
        <dbReference type="EMBL" id="CAE0772882.1"/>
    </source>
</evidence>
<name>A0A7S4BQ93_CHRCT</name>
<organism evidence="1">
    <name type="scientific">Chrysotila carterae</name>
    <name type="common">Marine alga</name>
    <name type="synonym">Syracosphaera carterae</name>
    <dbReference type="NCBI Taxonomy" id="13221"/>
    <lineage>
        <taxon>Eukaryota</taxon>
        <taxon>Haptista</taxon>
        <taxon>Haptophyta</taxon>
        <taxon>Prymnesiophyceae</taxon>
        <taxon>Isochrysidales</taxon>
        <taxon>Isochrysidaceae</taxon>
        <taxon>Chrysotila</taxon>
    </lineage>
</organism>
<accession>A0A7S4BQ93</accession>
<proteinExistence type="predicted"/>
<dbReference type="AlphaFoldDB" id="A0A7S4BQ93"/>
<reference evidence="1" key="1">
    <citation type="submission" date="2021-01" db="EMBL/GenBank/DDBJ databases">
        <authorList>
            <person name="Corre E."/>
            <person name="Pelletier E."/>
            <person name="Niang G."/>
            <person name="Scheremetjew M."/>
            <person name="Finn R."/>
            <person name="Kale V."/>
            <person name="Holt S."/>
            <person name="Cochrane G."/>
            <person name="Meng A."/>
            <person name="Brown T."/>
            <person name="Cohen L."/>
        </authorList>
    </citation>
    <scope>NUCLEOTIDE SEQUENCE</scope>
    <source>
        <strain evidence="1">CCMP645</strain>
    </source>
</reference>
<protein>
    <submittedName>
        <fullName evidence="1">Uncharacterized protein</fullName>
    </submittedName>
</protein>